<evidence type="ECO:0000256" key="2">
    <source>
        <dbReference type="ARBA" id="ARBA00022490"/>
    </source>
</evidence>
<dbReference type="PANTHER" id="PTHR46349">
    <property type="entry name" value="CINGULIN-LIKE PROTEIN 1-RELATED"/>
    <property type="match status" value="1"/>
</dbReference>
<dbReference type="AlphaFoldDB" id="A0A5M9J8Y8"/>
<protein>
    <recommendedName>
        <fullName evidence="8">M protein repeat protein</fullName>
    </recommendedName>
</protein>
<evidence type="ECO:0000256" key="5">
    <source>
        <dbReference type="SAM" id="MobiDB-lite"/>
    </source>
</evidence>
<name>A0A5M9J8Y8_MONFR</name>
<gene>
    <name evidence="6" type="ORF">EYC84_010769</name>
</gene>
<dbReference type="VEuPathDB" id="FungiDB:MFRU_008g01520"/>
<keyword evidence="2" id="KW-0963">Cytoplasm</keyword>
<sequence length="617" mass="68052">MADAEEKAKAEKLAAAKKRVEEMKKKKAKKAGGKKEEKTDAGAGAEASKKEETPEATAEVAVETTETTAEVPLEAPIESPTPASAESPIAQDETKAEEGNQVKSAEISENRDEEEKVSELNSASRHGRSPSLSVQSKLRSSSFRQASGPLSPEIAFSPSGDTAPDIYRKQALRIEDLERENRRLSKEAVDSEKRWKKAEEELEDLREADGESTKGEKSTGAASSEEVEKLRSEIAALQRQNTQLQVSSLRKHGSSPSISVPPSDLEAELRSKSSTIESMEIEISNLRAQLERVASGSSVEKEQIAALEDKLARSEKSAANAQRELGDLKKNLERTTEKAVKEGSERISAETKLRTLEREAEEAKAHSDELQKKVDALEKKVSTLTTLHKEHDARSQAQKKERERVEKEASDLKNRLASVENENSRLKEEGERLKKRDAQGIDDDGVDELENEERQRLERKVRDLEAEVHELRSGVWRDRRREMEGGGVDVITSPGARFTDVDLGGGGGSPHTRKGGVLHQGKGIGDYLTSGFNAITGGTAPIGHGGAQDDDDELLGDDDLLEFDEEAFRKAQQEEAMKRIERVKEIKRGLKDWEGWRLDLVENRRAGGEGVGEIFEI</sequence>
<organism evidence="6 7">
    <name type="scientific">Monilinia fructicola</name>
    <name type="common">Brown rot fungus</name>
    <name type="synonym">Ciboria fructicola</name>
    <dbReference type="NCBI Taxonomy" id="38448"/>
    <lineage>
        <taxon>Eukaryota</taxon>
        <taxon>Fungi</taxon>
        <taxon>Dikarya</taxon>
        <taxon>Ascomycota</taxon>
        <taxon>Pezizomycotina</taxon>
        <taxon>Leotiomycetes</taxon>
        <taxon>Helotiales</taxon>
        <taxon>Sclerotiniaceae</taxon>
        <taxon>Monilinia</taxon>
    </lineage>
</organism>
<evidence type="ECO:0000313" key="7">
    <source>
        <dbReference type="Proteomes" id="UP000322873"/>
    </source>
</evidence>
<evidence type="ECO:0000256" key="3">
    <source>
        <dbReference type="ARBA" id="ARBA00023123"/>
    </source>
</evidence>
<accession>A0A5M9J8Y8</accession>
<dbReference type="Proteomes" id="UP000322873">
    <property type="component" value="Unassembled WGS sequence"/>
</dbReference>
<keyword evidence="3" id="KW-0518">Myosin</keyword>
<dbReference type="EMBL" id="VICG01000014">
    <property type="protein sequence ID" value="KAA8565000.1"/>
    <property type="molecule type" value="Genomic_DNA"/>
</dbReference>
<feature type="compositionally biased region" description="Polar residues" evidence="5">
    <location>
        <begin position="238"/>
        <end position="260"/>
    </location>
</feature>
<feature type="region of interest" description="Disordered" evidence="5">
    <location>
        <begin position="315"/>
        <end position="455"/>
    </location>
</feature>
<feature type="compositionally biased region" description="Acidic residues" evidence="5">
    <location>
        <begin position="440"/>
        <end position="451"/>
    </location>
</feature>
<feature type="compositionally biased region" description="Basic and acidic residues" evidence="5">
    <location>
        <begin position="324"/>
        <end position="414"/>
    </location>
</feature>
<comment type="subcellular location">
    <subcellularLocation>
        <location evidence="1">Cytoplasm</location>
    </subcellularLocation>
</comment>
<keyword evidence="4" id="KW-0505">Motor protein</keyword>
<comment type="caution">
    <text evidence="6">The sequence shown here is derived from an EMBL/GenBank/DDBJ whole genome shotgun (WGS) entry which is preliminary data.</text>
</comment>
<feature type="compositionally biased region" description="Basic and acidic residues" evidence="5">
    <location>
        <begin position="1"/>
        <end position="24"/>
    </location>
</feature>
<keyword evidence="7" id="KW-1185">Reference proteome</keyword>
<evidence type="ECO:0000313" key="6">
    <source>
        <dbReference type="EMBL" id="KAA8565000.1"/>
    </source>
</evidence>
<evidence type="ECO:0000256" key="4">
    <source>
        <dbReference type="ARBA" id="ARBA00023175"/>
    </source>
</evidence>
<feature type="region of interest" description="Disordered" evidence="5">
    <location>
        <begin position="1"/>
        <end position="266"/>
    </location>
</feature>
<proteinExistence type="predicted"/>
<dbReference type="Gene3D" id="1.20.5.1160">
    <property type="entry name" value="Vasodilator-stimulated phosphoprotein"/>
    <property type="match status" value="1"/>
</dbReference>
<reference evidence="6 7" key="1">
    <citation type="submission" date="2019-06" db="EMBL/GenBank/DDBJ databases">
        <title>Genome Sequence of the Brown Rot Fungal Pathogen Monilinia fructicola.</title>
        <authorList>
            <person name="De Miccolis Angelini R.M."/>
            <person name="Landi L."/>
            <person name="Abate D."/>
            <person name="Pollastro S."/>
            <person name="Romanazzi G."/>
            <person name="Faretra F."/>
        </authorList>
    </citation>
    <scope>NUCLEOTIDE SEQUENCE [LARGE SCALE GENOMIC DNA]</scope>
    <source>
        <strain evidence="6 7">Mfrc123</strain>
    </source>
</reference>
<feature type="compositionally biased region" description="Basic and acidic residues" evidence="5">
    <location>
        <begin position="422"/>
        <end position="439"/>
    </location>
</feature>
<feature type="compositionally biased region" description="Basic and acidic residues" evidence="5">
    <location>
        <begin position="166"/>
        <end position="217"/>
    </location>
</feature>
<dbReference type="PANTHER" id="PTHR46349:SF6">
    <property type="entry name" value="MYOSIN-6-LIKE"/>
    <property type="match status" value="1"/>
</dbReference>
<feature type="compositionally biased region" description="Low complexity" evidence="5">
    <location>
        <begin position="129"/>
        <end position="142"/>
    </location>
</feature>
<feature type="compositionally biased region" description="Low complexity" evidence="5">
    <location>
        <begin position="55"/>
        <end position="76"/>
    </location>
</feature>
<feature type="compositionally biased region" description="Basic and acidic residues" evidence="5">
    <location>
        <begin position="92"/>
        <end position="118"/>
    </location>
</feature>
<evidence type="ECO:0008006" key="8">
    <source>
        <dbReference type="Google" id="ProtNLM"/>
    </source>
</evidence>
<evidence type="ECO:0000256" key="1">
    <source>
        <dbReference type="ARBA" id="ARBA00004496"/>
    </source>
</evidence>